<reference evidence="1 2" key="1">
    <citation type="submission" date="2019-03" db="EMBL/GenBank/DDBJ databases">
        <title>Single cell metagenomics reveals metabolic interactions within the superorganism composed of flagellate Streblomastix strix and complex community of Bacteroidetes bacteria on its surface.</title>
        <authorList>
            <person name="Treitli S.C."/>
            <person name="Kolisko M."/>
            <person name="Husnik F."/>
            <person name="Keeling P."/>
            <person name="Hampl V."/>
        </authorList>
    </citation>
    <scope>NUCLEOTIDE SEQUENCE [LARGE SCALE GENOMIC DNA]</scope>
    <source>
        <strain evidence="1">ST1C</strain>
    </source>
</reference>
<proteinExistence type="predicted"/>
<name>A0A5J4TT97_9EUKA</name>
<protein>
    <submittedName>
        <fullName evidence="1">Uncharacterized protein</fullName>
    </submittedName>
</protein>
<accession>A0A5J4TT97</accession>
<sequence length="72" mass="8160">MATLIATKECPRDCRSQEAMQLVNHRLHRRYSDPELGSRNIAAQNITSYEDSTAVSLDYRNGQEPDQPHADS</sequence>
<dbReference type="AlphaFoldDB" id="A0A5J4TT97"/>
<evidence type="ECO:0000313" key="1">
    <source>
        <dbReference type="EMBL" id="KAA6361152.1"/>
    </source>
</evidence>
<evidence type="ECO:0000313" key="2">
    <source>
        <dbReference type="Proteomes" id="UP000324800"/>
    </source>
</evidence>
<dbReference type="Proteomes" id="UP000324800">
    <property type="component" value="Unassembled WGS sequence"/>
</dbReference>
<comment type="caution">
    <text evidence="1">The sequence shown here is derived from an EMBL/GenBank/DDBJ whole genome shotgun (WGS) entry which is preliminary data.</text>
</comment>
<organism evidence="1 2">
    <name type="scientific">Streblomastix strix</name>
    <dbReference type="NCBI Taxonomy" id="222440"/>
    <lineage>
        <taxon>Eukaryota</taxon>
        <taxon>Metamonada</taxon>
        <taxon>Preaxostyla</taxon>
        <taxon>Oxymonadida</taxon>
        <taxon>Streblomastigidae</taxon>
        <taxon>Streblomastix</taxon>
    </lineage>
</organism>
<dbReference type="EMBL" id="SNRW01025949">
    <property type="protein sequence ID" value="KAA6361152.1"/>
    <property type="molecule type" value="Genomic_DNA"/>
</dbReference>
<gene>
    <name evidence="1" type="ORF">EZS28_043321</name>
</gene>